<evidence type="ECO:0000259" key="3">
    <source>
        <dbReference type="Pfam" id="PF00210"/>
    </source>
</evidence>
<dbReference type="Pfam" id="PF00210">
    <property type="entry name" value="Ferritin"/>
    <property type="match status" value="1"/>
</dbReference>
<evidence type="ECO:0000313" key="4">
    <source>
        <dbReference type="EMBL" id="GJM50241.1"/>
    </source>
</evidence>
<evidence type="ECO:0000256" key="1">
    <source>
        <dbReference type="ARBA" id="ARBA00009497"/>
    </source>
</evidence>
<organism evidence="4 6">
    <name type="scientific">Capnocytophaga catalasegens</name>
    <dbReference type="NCBI Taxonomy" id="1004260"/>
    <lineage>
        <taxon>Bacteria</taxon>
        <taxon>Pseudomonadati</taxon>
        <taxon>Bacteroidota</taxon>
        <taxon>Flavobacteriia</taxon>
        <taxon>Flavobacteriales</taxon>
        <taxon>Flavobacteriaceae</taxon>
        <taxon>Capnocytophaga</taxon>
    </lineage>
</organism>
<comment type="similarity">
    <text evidence="1 2">Belongs to the Dps family.</text>
</comment>
<dbReference type="Gene3D" id="1.20.1260.10">
    <property type="match status" value="1"/>
</dbReference>
<dbReference type="EMBL" id="BQKA01000023">
    <property type="protein sequence ID" value="GJM50241.1"/>
    <property type="molecule type" value="Genomic_DNA"/>
</dbReference>
<dbReference type="Proteomes" id="UP001207736">
    <property type="component" value="Unassembled WGS sequence"/>
</dbReference>
<dbReference type="InterPro" id="IPR012347">
    <property type="entry name" value="Ferritin-like"/>
</dbReference>
<dbReference type="GO" id="GO:0016722">
    <property type="term" value="F:oxidoreductase activity, acting on metal ions"/>
    <property type="evidence" value="ECO:0007669"/>
    <property type="project" value="InterPro"/>
</dbReference>
<name>A0AAV5AXY8_9FLAO</name>
<dbReference type="PROSITE" id="PS00818">
    <property type="entry name" value="DPS_1"/>
    <property type="match status" value="1"/>
</dbReference>
<evidence type="ECO:0000313" key="5">
    <source>
        <dbReference type="EMBL" id="GJM53472.1"/>
    </source>
</evidence>
<reference evidence="4 7" key="1">
    <citation type="submission" date="2021-11" db="EMBL/GenBank/DDBJ databases">
        <title>Draft genome sequence of Capnocytophaga sp. strain KC07075 isolated from cat oral cavity.</title>
        <authorList>
            <person name="Suzuki M."/>
            <person name="Imaoka K."/>
            <person name="Kimura M."/>
            <person name="Morikawa S."/>
            <person name="Maeda K."/>
        </authorList>
    </citation>
    <scope>NUCLEOTIDE SEQUENCE</scope>
    <source>
        <strain evidence="4">KC07075</strain>
        <strain evidence="5 7">KC07079</strain>
    </source>
</reference>
<dbReference type="RefSeq" id="WP_264847139.1">
    <property type="nucleotide sequence ID" value="NZ_BPMA01000041.1"/>
</dbReference>
<protein>
    <submittedName>
        <fullName evidence="4">DNA starvation/stationary phase protection protein</fullName>
    </submittedName>
</protein>
<evidence type="ECO:0000256" key="2">
    <source>
        <dbReference type="RuleBase" id="RU003875"/>
    </source>
</evidence>
<dbReference type="Proteomes" id="UP001208692">
    <property type="component" value="Unassembled WGS sequence"/>
</dbReference>
<dbReference type="InterPro" id="IPR009078">
    <property type="entry name" value="Ferritin-like_SF"/>
</dbReference>
<proteinExistence type="inferred from homology"/>
<dbReference type="AlphaFoldDB" id="A0AAV5AXY8"/>
<dbReference type="PANTHER" id="PTHR42932:SF1">
    <property type="entry name" value="GENERAL STRESS PROTEIN 20U"/>
    <property type="match status" value="1"/>
</dbReference>
<accession>A0AAV5AXY8</accession>
<feature type="domain" description="Ferritin/DPS" evidence="3">
    <location>
        <begin position="18"/>
        <end position="157"/>
    </location>
</feature>
<keyword evidence="7" id="KW-1185">Reference proteome</keyword>
<dbReference type="InterPro" id="IPR008331">
    <property type="entry name" value="Ferritin_DPS_dom"/>
</dbReference>
<dbReference type="EMBL" id="BQKB01000041">
    <property type="protein sequence ID" value="GJM53472.1"/>
    <property type="molecule type" value="Genomic_DNA"/>
</dbReference>
<dbReference type="InterPro" id="IPR002177">
    <property type="entry name" value="DPS_DNA-bd"/>
</dbReference>
<dbReference type="InterPro" id="IPR023188">
    <property type="entry name" value="DPS_DNA-bd_CS"/>
</dbReference>
<sequence>MSYNALGLEKAKVEKVAKELNILLANFQTYYQNLRGVHWNIKGKRFFELHVKFEELYNLAAEHVDVIAERILTLGFTPLHTLEEYAKNSSVPVGKNICADEQTVRLVIENLTELLKIERKLLELSDQAGDEGTNSMLSDLVTEQEKNIWMLKSYLNEAI</sequence>
<dbReference type="CDD" id="cd01043">
    <property type="entry name" value="DPS"/>
    <property type="match status" value="1"/>
</dbReference>
<evidence type="ECO:0000313" key="6">
    <source>
        <dbReference type="Proteomes" id="UP001207736"/>
    </source>
</evidence>
<dbReference type="SUPFAM" id="SSF47240">
    <property type="entry name" value="Ferritin-like"/>
    <property type="match status" value="1"/>
</dbReference>
<dbReference type="PANTHER" id="PTHR42932">
    <property type="entry name" value="GENERAL STRESS PROTEIN 20U"/>
    <property type="match status" value="1"/>
</dbReference>
<dbReference type="GO" id="GO:0008199">
    <property type="term" value="F:ferric iron binding"/>
    <property type="evidence" value="ECO:0007669"/>
    <property type="project" value="InterPro"/>
</dbReference>
<dbReference type="PIRSF" id="PIRSF005900">
    <property type="entry name" value="Dps"/>
    <property type="match status" value="1"/>
</dbReference>
<gene>
    <name evidence="4" type="ORF">RCZ15_12140</name>
    <name evidence="5" type="ORF">RCZ16_17880</name>
</gene>
<comment type="caution">
    <text evidence="4">The sequence shown here is derived from an EMBL/GenBank/DDBJ whole genome shotgun (WGS) entry which is preliminary data.</text>
</comment>
<dbReference type="PROSITE" id="PS00819">
    <property type="entry name" value="DPS_2"/>
    <property type="match status" value="1"/>
</dbReference>
<dbReference type="PRINTS" id="PR01346">
    <property type="entry name" value="HELNAPAPROT"/>
</dbReference>
<evidence type="ECO:0000313" key="7">
    <source>
        <dbReference type="Proteomes" id="UP001208692"/>
    </source>
</evidence>